<comment type="caution">
    <text evidence="1">The sequence shown here is derived from an EMBL/GenBank/DDBJ whole genome shotgun (WGS) entry which is preliminary data.</text>
</comment>
<keyword evidence="2" id="KW-1185">Reference proteome</keyword>
<organism evidence="1 2">
    <name type="scientific">Trichoderma aggressivum f. europaeum</name>
    <dbReference type="NCBI Taxonomy" id="173218"/>
    <lineage>
        <taxon>Eukaryota</taxon>
        <taxon>Fungi</taxon>
        <taxon>Dikarya</taxon>
        <taxon>Ascomycota</taxon>
        <taxon>Pezizomycotina</taxon>
        <taxon>Sordariomycetes</taxon>
        <taxon>Hypocreomycetidae</taxon>
        <taxon>Hypocreales</taxon>
        <taxon>Hypocreaceae</taxon>
        <taxon>Trichoderma</taxon>
    </lineage>
</organism>
<gene>
    <name evidence="1" type="ORF">Triagg1_10275</name>
</gene>
<evidence type="ECO:0000313" key="1">
    <source>
        <dbReference type="EMBL" id="KAK4061566.1"/>
    </source>
</evidence>
<protein>
    <submittedName>
        <fullName evidence="1">Uncharacterized protein</fullName>
    </submittedName>
</protein>
<dbReference type="AlphaFoldDB" id="A0AAE1J0I0"/>
<evidence type="ECO:0000313" key="2">
    <source>
        <dbReference type="Proteomes" id="UP001273209"/>
    </source>
</evidence>
<dbReference type="GeneID" id="87914233"/>
<name>A0AAE1J0I0_9HYPO</name>
<dbReference type="RefSeq" id="XP_062750766.1">
    <property type="nucleotide sequence ID" value="XM_062894328.1"/>
</dbReference>
<dbReference type="Proteomes" id="UP001273209">
    <property type="component" value="Unassembled WGS sequence"/>
</dbReference>
<proteinExistence type="predicted"/>
<sequence>MLSSKRAPPASLEDVLVVGGPKSGIKSARFLGGGPSRYSKSSSFLTSVYRLLNLEPDTFEFEALGSHAVPFDGSDDPSSSLCTLPMWPFRNLTLMPRGWSPDSQPLAAASRVLLDPNLNISLPGLGLGPGVGFVQRVEADDCVVCSLPKKILVQAALKRVN</sequence>
<dbReference type="EMBL" id="JAWRVG010000069">
    <property type="protein sequence ID" value="KAK4061566.1"/>
    <property type="molecule type" value="Genomic_DNA"/>
</dbReference>
<reference evidence="1" key="1">
    <citation type="submission" date="2023-11" db="EMBL/GenBank/DDBJ databases">
        <title>The genome sequences of three competitors of mushroom-forming fungi.</title>
        <authorList>
            <person name="Beijen E."/>
            <person name="Ohm R.A."/>
        </authorList>
    </citation>
    <scope>NUCLEOTIDE SEQUENCE</scope>
    <source>
        <strain evidence="1">CBS 100526</strain>
    </source>
</reference>
<accession>A0AAE1J0I0</accession>